<keyword evidence="9" id="KW-0448">Lipopolysaccharide biosynthesis</keyword>
<dbReference type="GO" id="GO:0009245">
    <property type="term" value="P:lipid A biosynthetic process"/>
    <property type="evidence" value="ECO:0007669"/>
    <property type="project" value="TreeGrafter"/>
</dbReference>
<proteinExistence type="inferred from homology"/>
<dbReference type="InterPro" id="IPR007507">
    <property type="entry name" value="Glycos_transf_N"/>
</dbReference>
<dbReference type="Proteomes" id="UP000069205">
    <property type="component" value="Chromosome"/>
</dbReference>
<keyword evidence="11" id="KW-0328">Glycosyltransferase</keyword>
<keyword evidence="9" id="KW-1003">Cell membrane</keyword>
<evidence type="ECO:0000313" key="11">
    <source>
        <dbReference type="EMBL" id="ALA59921.1"/>
    </source>
</evidence>
<organism evidence="11 12">
    <name type="scientific">Nitrospira moscoviensis</name>
    <dbReference type="NCBI Taxonomy" id="42253"/>
    <lineage>
        <taxon>Bacteria</taxon>
        <taxon>Pseudomonadati</taxon>
        <taxon>Nitrospirota</taxon>
        <taxon>Nitrospiria</taxon>
        <taxon>Nitrospirales</taxon>
        <taxon>Nitrospiraceae</taxon>
        <taxon>Nitrospira</taxon>
    </lineage>
</organism>
<dbReference type="STRING" id="42253.NITMOv2_3529"/>
<feature type="transmembrane region" description="Helical" evidence="9">
    <location>
        <begin position="6"/>
        <end position="23"/>
    </location>
</feature>
<evidence type="ECO:0000313" key="12">
    <source>
        <dbReference type="Proteomes" id="UP000069205"/>
    </source>
</evidence>
<evidence type="ECO:0000256" key="3">
    <source>
        <dbReference type="ARBA" id="ARBA00019077"/>
    </source>
</evidence>
<keyword evidence="9" id="KW-1133">Transmembrane helix</keyword>
<dbReference type="RefSeq" id="WP_083448121.1">
    <property type="nucleotide sequence ID" value="NZ_CP011801.1"/>
</dbReference>
<dbReference type="EMBL" id="CP011801">
    <property type="protein sequence ID" value="ALA59921.1"/>
    <property type="molecule type" value="Genomic_DNA"/>
</dbReference>
<sequence length="467" mass="51217">MWRLLYNVLLILASPVVICVLLLKPRCRRGLPQRLGLEGRLSGLFGLSRLSRLSDQPDRPNRPDRPDRHDRPTIWIHAVSLGEVVAVTPLVKALRQAHPDYRYVVTTVTETGREAVEQRLAGIAEHRYAPLDFPWAVSGMLNRLRPVLYLFVETELWPNLLWMLDTRGMPAVLVNGRLSSRSFGRQNVPVLRSFYRSIVGTLALCLMQSKRDAERIAALGAPSERVHVTGNIKFDQPMPALPVDPAFRRGLGLSDHEPLWLAGSTHPGEEEQLVSAYRGLLARHPSLVLMLAPRHIERADQVELMVKGAGLPAQRRSRLGGVMAGPRVIILDTRGELARAYHEAAIAYVGGTLVPVGGHNLLEPAVWGKPVLFGPHTDHCAEIAALLLQAGGASQVDGADAMIRHVDAWLSDQSARRSVGEAARRVVLENQGALDRTVRLIESCLTASPLCAAGPVRPVPHSAAARS</sequence>
<comment type="pathway">
    <text evidence="1 9">Bacterial outer membrane biogenesis; LPS core biosynthesis.</text>
</comment>
<feature type="site" description="Transition state stabilizer" evidence="8">
    <location>
        <position position="233"/>
    </location>
</feature>
<dbReference type="PANTHER" id="PTHR42755">
    <property type="entry name" value="3-DEOXY-MANNO-OCTULOSONATE CYTIDYLYLTRANSFERASE"/>
    <property type="match status" value="1"/>
</dbReference>
<dbReference type="GO" id="GO:0009244">
    <property type="term" value="P:lipopolysaccharide core region biosynthetic process"/>
    <property type="evidence" value="ECO:0007669"/>
    <property type="project" value="UniProtKB-UniRule"/>
</dbReference>
<dbReference type="InterPro" id="IPR039901">
    <property type="entry name" value="Kdotransferase"/>
</dbReference>
<comment type="similarity">
    <text evidence="9">Belongs to the glycosyltransferase group 1 family.</text>
</comment>
<evidence type="ECO:0000256" key="6">
    <source>
        <dbReference type="ARBA" id="ARBA00049183"/>
    </source>
</evidence>
<keyword evidence="4 9" id="KW-0808">Transferase</keyword>
<gene>
    <name evidence="11" type="primary">waaA</name>
    <name evidence="11" type="ORF">NITMOv2_3529</name>
</gene>
<dbReference type="GO" id="GO:0005886">
    <property type="term" value="C:plasma membrane"/>
    <property type="evidence" value="ECO:0007669"/>
    <property type="project" value="UniProtKB-SubCell"/>
</dbReference>
<evidence type="ECO:0000256" key="4">
    <source>
        <dbReference type="ARBA" id="ARBA00022679"/>
    </source>
</evidence>
<dbReference type="KEGG" id="nmv:NITMOv2_3529"/>
<accession>A0A0K2GG61</accession>
<protein>
    <recommendedName>
        <fullName evidence="3 9">3-deoxy-D-manno-octulosonic acid transferase</fullName>
        <shortName evidence="9">Kdo transferase</shortName>
        <ecNumber evidence="2 9">2.4.99.12</ecNumber>
    </recommendedName>
    <alternativeName>
        <fullName evidence="5 9">Lipid IV(A) 3-deoxy-D-manno-octulosonic acid transferase</fullName>
    </alternativeName>
</protein>
<dbReference type="UniPathway" id="UPA00958"/>
<feature type="domain" description="3-deoxy-D-manno-octulosonic-acid transferase N-terminal" evidence="10">
    <location>
        <begin position="68"/>
        <end position="236"/>
    </location>
</feature>
<dbReference type="Gene3D" id="3.40.50.2000">
    <property type="entry name" value="Glycogen Phosphorylase B"/>
    <property type="match status" value="1"/>
</dbReference>
<evidence type="ECO:0000256" key="2">
    <source>
        <dbReference type="ARBA" id="ARBA00012621"/>
    </source>
</evidence>
<evidence type="ECO:0000256" key="5">
    <source>
        <dbReference type="ARBA" id="ARBA00031445"/>
    </source>
</evidence>
<comment type="function">
    <text evidence="9">Involved in lipopolysaccharide (LPS) biosynthesis. Catalyzes the transfer of 3-deoxy-D-manno-octulosonate (Kdo) residue(s) from CMP-Kdo to lipid IV(A), the tetraacyldisaccharide-1,4'-bisphosphate precursor of lipid A.</text>
</comment>
<evidence type="ECO:0000256" key="8">
    <source>
        <dbReference type="PIRSR" id="PIRSR639901-2"/>
    </source>
</evidence>
<dbReference type="OrthoDB" id="9789797at2"/>
<reference evidence="11 12" key="1">
    <citation type="journal article" date="2015" name="Proc. Natl. Acad. Sci. U.S.A.">
        <title>Expanded metabolic versatility of ubiquitous nitrite-oxidizing bacteria from the genus Nitrospira.</title>
        <authorList>
            <person name="Koch H."/>
            <person name="Lucker S."/>
            <person name="Albertsen M."/>
            <person name="Kitzinger K."/>
            <person name="Herbold C."/>
            <person name="Spieck E."/>
            <person name="Nielsen P.H."/>
            <person name="Wagner M."/>
            <person name="Daims H."/>
        </authorList>
    </citation>
    <scope>NUCLEOTIDE SEQUENCE [LARGE SCALE GENOMIC DNA]</scope>
    <source>
        <strain evidence="11 12">NSP M-1</strain>
    </source>
</reference>
<comment type="catalytic activity">
    <reaction evidence="6 9">
        <text>lipid IVA (E. coli) + CMP-3-deoxy-beta-D-manno-octulosonate = alpha-Kdo-(2-&gt;6)-lipid IVA (E. coli) + CMP + H(+)</text>
        <dbReference type="Rhea" id="RHEA:28066"/>
        <dbReference type="ChEBI" id="CHEBI:15378"/>
        <dbReference type="ChEBI" id="CHEBI:58603"/>
        <dbReference type="ChEBI" id="CHEBI:60364"/>
        <dbReference type="ChEBI" id="CHEBI:60377"/>
        <dbReference type="ChEBI" id="CHEBI:85987"/>
        <dbReference type="EC" id="2.4.99.12"/>
    </reaction>
</comment>
<evidence type="ECO:0000256" key="1">
    <source>
        <dbReference type="ARBA" id="ARBA00004713"/>
    </source>
</evidence>
<keyword evidence="9" id="KW-0472">Membrane</keyword>
<dbReference type="GO" id="GO:0043842">
    <property type="term" value="F:Kdo transferase activity"/>
    <property type="evidence" value="ECO:0007669"/>
    <property type="project" value="UniProtKB-EC"/>
</dbReference>
<feature type="active site" description="Proton acceptor" evidence="7">
    <location>
        <position position="83"/>
    </location>
</feature>
<dbReference type="AlphaFoldDB" id="A0A0K2GG61"/>
<name>A0A0K2GG61_NITMO</name>
<evidence type="ECO:0000256" key="7">
    <source>
        <dbReference type="PIRSR" id="PIRSR639901-1"/>
    </source>
</evidence>
<dbReference type="SUPFAM" id="SSF53756">
    <property type="entry name" value="UDP-Glycosyltransferase/glycogen phosphorylase"/>
    <property type="match status" value="1"/>
</dbReference>
<dbReference type="PANTHER" id="PTHR42755:SF1">
    <property type="entry name" value="3-DEOXY-D-MANNO-OCTULOSONIC ACID TRANSFERASE, MITOCHONDRIAL-RELATED"/>
    <property type="match status" value="1"/>
</dbReference>
<dbReference type="Gene3D" id="3.40.50.11720">
    <property type="entry name" value="3-Deoxy-D-manno-octulosonic-acid transferase, N-terminal domain"/>
    <property type="match status" value="1"/>
</dbReference>
<dbReference type="PATRIC" id="fig|42253.5.peg.3480"/>
<keyword evidence="9" id="KW-0812">Transmembrane</keyword>
<evidence type="ECO:0000256" key="9">
    <source>
        <dbReference type="RuleBase" id="RU365103"/>
    </source>
</evidence>
<keyword evidence="12" id="KW-1185">Reference proteome</keyword>
<dbReference type="InterPro" id="IPR038107">
    <property type="entry name" value="Glycos_transf_N_sf"/>
</dbReference>
<dbReference type="FunFam" id="3.40.50.11720:FF:000001">
    <property type="entry name" value="3-deoxy-D-manno-octulosonic acid transferase"/>
    <property type="match status" value="1"/>
</dbReference>
<dbReference type="EC" id="2.4.99.12" evidence="2 9"/>
<dbReference type="Pfam" id="PF04413">
    <property type="entry name" value="Glycos_transf_N"/>
    <property type="match status" value="1"/>
</dbReference>
<evidence type="ECO:0000259" key="10">
    <source>
        <dbReference type="Pfam" id="PF04413"/>
    </source>
</evidence>
<comment type="subcellular location">
    <subcellularLocation>
        <location evidence="9">Cell membrane</location>
    </subcellularLocation>
</comment>
<feature type="site" description="Transition state stabilizer" evidence="8">
    <location>
        <position position="153"/>
    </location>
</feature>